<comment type="caution">
    <text evidence="2">The sequence shown here is derived from an EMBL/GenBank/DDBJ whole genome shotgun (WGS) entry which is preliminary data.</text>
</comment>
<evidence type="ECO:0000256" key="1">
    <source>
        <dbReference type="SAM" id="MobiDB-lite"/>
    </source>
</evidence>
<keyword evidence="3" id="KW-1185">Reference proteome</keyword>
<dbReference type="EMBL" id="JAKZEL010000023">
    <property type="protein sequence ID" value="KAI4531896.1"/>
    <property type="molecule type" value="Genomic_DNA"/>
</dbReference>
<reference evidence="2" key="1">
    <citation type="submission" date="2022-03" db="EMBL/GenBank/DDBJ databases">
        <title>Genomic analyses of argali, domestic sheep and their hybrids provide insights into chromosomal evolution, heterosis and genetic basis of agronomic traits.</title>
        <authorList>
            <person name="Li M."/>
        </authorList>
    </citation>
    <scope>NUCLEOTIDE SEQUENCE</scope>
    <source>
        <strain evidence="2">CAU-MHL-2022a</strain>
        <tissue evidence="2">Skin</tissue>
    </source>
</reference>
<evidence type="ECO:0000313" key="2">
    <source>
        <dbReference type="EMBL" id="KAI4531896.1"/>
    </source>
</evidence>
<feature type="region of interest" description="Disordered" evidence="1">
    <location>
        <begin position="55"/>
        <end position="85"/>
    </location>
</feature>
<organism evidence="2 3">
    <name type="scientific">Ovis ammon polii</name>
    <dbReference type="NCBI Taxonomy" id="230172"/>
    <lineage>
        <taxon>Eukaryota</taxon>
        <taxon>Metazoa</taxon>
        <taxon>Chordata</taxon>
        <taxon>Craniata</taxon>
        <taxon>Vertebrata</taxon>
        <taxon>Euteleostomi</taxon>
        <taxon>Mammalia</taxon>
        <taxon>Eutheria</taxon>
        <taxon>Laurasiatheria</taxon>
        <taxon>Artiodactyla</taxon>
        <taxon>Ruminantia</taxon>
        <taxon>Pecora</taxon>
        <taxon>Bovidae</taxon>
        <taxon>Caprinae</taxon>
        <taxon>Ovis</taxon>
    </lineage>
</organism>
<accession>A0AAD4Y3C7</accession>
<dbReference type="AlphaFoldDB" id="A0AAD4Y3C7"/>
<gene>
    <name evidence="2" type="ORF">MG293_018410</name>
</gene>
<dbReference type="Proteomes" id="UP001214576">
    <property type="component" value="Unassembled WGS sequence"/>
</dbReference>
<proteinExistence type="predicted"/>
<evidence type="ECO:0000313" key="3">
    <source>
        <dbReference type="Proteomes" id="UP001214576"/>
    </source>
</evidence>
<protein>
    <submittedName>
        <fullName evidence="2">Uncharacterized protein</fullName>
    </submittedName>
</protein>
<sequence length="129" mass="13170">MSRVQPAACGECVCSLGWDWWGPGARAPGAEAPGPDAFWLPRPPGLPARGRALRPGRLPVSPAAPAESAAPISALLGGGPSPPPGADLLRMLEGRRFHGRGRITGPFDGELGLGVRKLGLQTPTPSPSG</sequence>
<name>A0AAD4Y3C7_OVIAM</name>
<feature type="compositionally biased region" description="Low complexity" evidence="1">
    <location>
        <begin position="55"/>
        <end position="75"/>
    </location>
</feature>